<dbReference type="InterPro" id="IPR000182">
    <property type="entry name" value="GNAT_dom"/>
</dbReference>
<dbReference type="PROSITE" id="PS51186">
    <property type="entry name" value="GNAT"/>
    <property type="match status" value="1"/>
</dbReference>
<evidence type="ECO:0000313" key="3">
    <source>
        <dbReference type="Proteomes" id="UP000808146"/>
    </source>
</evidence>
<comment type="caution">
    <text evidence="2">The sequence shown here is derived from an EMBL/GenBank/DDBJ whole genome shotgun (WGS) entry which is preliminary data.</text>
</comment>
<dbReference type="CDD" id="cd04301">
    <property type="entry name" value="NAT_SF"/>
    <property type="match status" value="1"/>
</dbReference>
<dbReference type="Pfam" id="PF00583">
    <property type="entry name" value="Acetyltransf_1"/>
    <property type="match status" value="1"/>
</dbReference>
<dbReference type="EMBL" id="JADKBR010000009">
    <property type="protein sequence ID" value="MBK8890543.1"/>
    <property type="molecule type" value="Genomic_DNA"/>
</dbReference>
<gene>
    <name evidence="2" type="ORF">IPN75_09135</name>
</gene>
<dbReference type="GO" id="GO:0016747">
    <property type="term" value="F:acyltransferase activity, transferring groups other than amino-acyl groups"/>
    <property type="evidence" value="ECO:0007669"/>
    <property type="project" value="InterPro"/>
</dbReference>
<reference evidence="2" key="1">
    <citation type="submission" date="2020-10" db="EMBL/GenBank/DDBJ databases">
        <title>Connecting structure to function with the recovery of over 1000 high-quality activated sludge metagenome-assembled genomes encoding full-length rRNA genes using long-read sequencing.</title>
        <authorList>
            <person name="Singleton C.M."/>
            <person name="Petriglieri F."/>
            <person name="Kristensen J.M."/>
            <person name="Kirkegaard R.H."/>
            <person name="Michaelsen T.Y."/>
            <person name="Andersen M.H."/>
            <person name="Karst S.M."/>
            <person name="Dueholm M.S."/>
            <person name="Nielsen P.H."/>
            <person name="Albertsen M."/>
        </authorList>
    </citation>
    <scope>NUCLEOTIDE SEQUENCE</scope>
    <source>
        <strain evidence="2">OdNE_18-Q3-R46-58_BAT3C.305</strain>
    </source>
</reference>
<organism evidence="2 3">
    <name type="scientific">Candidatus Dechloromonas phosphorivorans</name>
    <dbReference type="NCBI Taxonomy" id="2899244"/>
    <lineage>
        <taxon>Bacteria</taxon>
        <taxon>Pseudomonadati</taxon>
        <taxon>Pseudomonadota</taxon>
        <taxon>Betaproteobacteria</taxon>
        <taxon>Rhodocyclales</taxon>
        <taxon>Azonexaceae</taxon>
        <taxon>Dechloromonas</taxon>
    </lineage>
</organism>
<sequence>MLTIRNLLPGDVDSAIALQSRVYPTIPPFREEQFANLLEIFPRGQFAAVLDGRLVGIAISLVIVWERYSLHHTWASITNDGNFDTHNADFGHTLYGAEVCVSPDERGHGIGHALYEARRNLCRAMNLKRIIAGGRLSGYARHATKLTPGDYAKRVIWGELYDPALRFQLDEGFDYCGILHGYLPTDEESLGNASLIVWLNREYDPSRPTQLPGKDFP</sequence>
<dbReference type="Gene3D" id="3.40.630.30">
    <property type="match status" value="1"/>
</dbReference>
<feature type="domain" description="N-acetyltransferase" evidence="1">
    <location>
        <begin position="2"/>
        <end position="202"/>
    </location>
</feature>
<dbReference type="InterPro" id="IPR016181">
    <property type="entry name" value="Acyl_CoA_acyltransferase"/>
</dbReference>
<dbReference type="AlphaFoldDB" id="A0A9D7LQZ7"/>
<evidence type="ECO:0000259" key="1">
    <source>
        <dbReference type="PROSITE" id="PS51186"/>
    </source>
</evidence>
<evidence type="ECO:0000313" key="2">
    <source>
        <dbReference type="EMBL" id="MBK8890543.1"/>
    </source>
</evidence>
<name>A0A9D7LQZ7_9RHOO</name>
<dbReference type="Proteomes" id="UP000808146">
    <property type="component" value="Unassembled WGS sequence"/>
</dbReference>
<protein>
    <submittedName>
        <fullName evidence="2">GNAT family N-acetyltransferase</fullName>
    </submittedName>
</protein>
<dbReference type="SUPFAM" id="SSF55729">
    <property type="entry name" value="Acyl-CoA N-acyltransferases (Nat)"/>
    <property type="match status" value="1"/>
</dbReference>
<proteinExistence type="predicted"/>
<accession>A0A9D7LQZ7</accession>